<comment type="caution">
    <text evidence="2">The sequence shown here is derived from an EMBL/GenBank/DDBJ whole genome shotgun (WGS) entry which is preliminary data.</text>
</comment>
<accession>A0A371FPP6</accession>
<feature type="domain" description="UBL3-like ubiquitin" evidence="1">
    <location>
        <begin position="29"/>
        <end position="87"/>
    </location>
</feature>
<name>A0A371FPP6_MUCPR</name>
<dbReference type="PANTHER" id="PTHR13169">
    <property type="entry name" value="UBIQUITIN-LIKE PROTEIN 3 HCG-1 PROTEIN"/>
    <property type="match status" value="1"/>
</dbReference>
<dbReference type="InterPro" id="IPR040015">
    <property type="entry name" value="UBL3-like"/>
</dbReference>
<sequence>MRLLIFLSTRDIGKIAMRLSFELTGIKMDKKIIPKAANDIKLINAGKLLDNNKTVGQCRVPFGDLPIRVITMHVVVQPPLLKTKTVKRN</sequence>
<proteinExistence type="predicted"/>
<dbReference type="InterPro" id="IPR029071">
    <property type="entry name" value="Ubiquitin-like_domsf"/>
</dbReference>
<dbReference type="SUPFAM" id="SSF54236">
    <property type="entry name" value="Ubiquitin-like"/>
    <property type="match status" value="1"/>
</dbReference>
<evidence type="ECO:0000313" key="2">
    <source>
        <dbReference type="EMBL" id="RDX80170.1"/>
    </source>
</evidence>
<reference evidence="2" key="1">
    <citation type="submission" date="2018-05" db="EMBL/GenBank/DDBJ databases">
        <title>Draft genome of Mucuna pruriens seed.</title>
        <authorList>
            <person name="Nnadi N.E."/>
            <person name="Vos R."/>
            <person name="Hasami M.H."/>
            <person name="Devisetty U.K."/>
            <person name="Aguiy J.C."/>
        </authorList>
    </citation>
    <scope>NUCLEOTIDE SEQUENCE [LARGE SCALE GENOMIC DNA]</scope>
    <source>
        <strain evidence="2">JCA_2017</strain>
    </source>
</reference>
<dbReference type="Pfam" id="PF13881">
    <property type="entry name" value="Rad60-SLD_2"/>
    <property type="match status" value="1"/>
</dbReference>
<feature type="non-terminal residue" evidence="2">
    <location>
        <position position="89"/>
    </location>
</feature>
<keyword evidence="3" id="KW-1185">Reference proteome</keyword>
<dbReference type="STRING" id="157652.A0A371FPP6"/>
<organism evidence="2 3">
    <name type="scientific">Mucuna pruriens</name>
    <name type="common">Velvet bean</name>
    <name type="synonym">Dolichos pruriens</name>
    <dbReference type="NCBI Taxonomy" id="157652"/>
    <lineage>
        <taxon>Eukaryota</taxon>
        <taxon>Viridiplantae</taxon>
        <taxon>Streptophyta</taxon>
        <taxon>Embryophyta</taxon>
        <taxon>Tracheophyta</taxon>
        <taxon>Spermatophyta</taxon>
        <taxon>Magnoliopsida</taxon>
        <taxon>eudicotyledons</taxon>
        <taxon>Gunneridae</taxon>
        <taxon>Pentapetalae</taxon>
        <taxon>rosids</taxon>
        <taxon>fabids</taxon>
        <taxon>Fabales</taxon>
        <taxon>Fabaceae</taxon>
        <taxon>Papilionoideae</taxon>
        <taxon>50 kb inversion clade</taxon>
        <taxon>NPAAA clade</taxon>
        <taxon>indigoferoid/millettioid clade</taxon>
        <taxon>Phaseoleae</taxon>
        <taxon>Mucuna</taxon>
    </lineage>
</organism>
<dbReference type="AlphaFoldDB" id="A0A371FPP6"/>
<dbReference type="PANTHER" id="PTHR13169:SF1">
    <property type="entry name" value="MEMBRANE-ANCHORED UBIQUITIN-FOLD PROTEIN 4"/>
    <property type="match status" value="1"/>
</dbReference>
<evidence type="ECO:0000259" key="1">
    <source>
        <dbReference type="Pfam" id="PF13881"/>
    </source>
</evidence>
<gene>
    <name evidence="2" type="primary">MUB4</name>
    <name evidence="2" type="ORF">CR513_39302</name>
</gene>
<dbReference type="InterPro" id="IPR039540">
    <property type="entry name" value="UBL3-like_ubiquitin_dom"/>
</dbReference>
<protein>
    <submittedName>
        <fullName evidence="2">Membrane-anchored ubiquitin-fold protein 4</fullName>
    </submittedName>
</protein>
<dbReference type="EMBL" id="QJKJ01008307">
    <property type="protein sequence ID" value="RDX80170.1"/>
    <property type="molecule type" value="Genomic_DNA"/>
</dbReference>
<dbReference type="OrthoDB" id="1427451at2759"/>
<dbReference type="Proteomes" id="UP000257109">
    <property type="component" value="Unassembled WGS sequence"/>
</dbReference>
<dbReference type="Gene3D" id="3.10.20.90">
    <property type="entry name" value="Phosphatidylinositol 3-kinase Catalytic Subunit, Chain A, domain 1"/>
    <property type="match status" value="1"/>
</dbReference>
<evidence type="ECO:0000313" key="3">
    <source>
        <dbReference type="Proteomes" id="UP000257109"/>
    </source>
</evidence>